<dbReference type="EMBL" id="LCMQ01000022">
    <property type="protein sequence ID" value="KKU39929.1"/>
    <property type="molecule type" value="Genomic_DNA"/>
</dbReference>
<accession>A0A0G1Q4L6</accession>
<organism evidence="1 2">
    <name type="scientific">Candidatus Azambacteria bacterium GW2011_GWE2_46_45</name>
    <dbReference type="NCBI Taxonomy" id="1618625"/>
    <lineage>
        <taxon>Bacteria</taxon>
        <taxon>Candidatus Azamiibacteriota</taxon>
    </lineage>
</organism>
<dbReference type="Proteomes" id="UP000034202">
    <property type="component" value="Unassembled WGS sequence"/>
</dbReference>
<comment type="caution">
    <text evidence="1">The sequence shown here is derived from an EMBL/GenBank/DDBJ whole genome shotgun (WGS) entry which is preliminary data.</text>
</comment>
<dbReference type="PANTHER" id="PTHR39961">
    <property type="entry name" value="HYPOTHETICAL CYTOSOLIC PROTEIN"/>
    <property type="match status" value="1"/>
</dbReference>
<dbReference type="Pfam" id="PF04308">
    <property type="entry name" value="RNaseH_like"/>
    <property type="match status" value="1"/>
</dbReference>
<dbReference type="InterPro" id="IPR007405">
    <property type="entry name" value="Phage_KVP40_Orf299"/>
</dbReference>
<reference evidence="1 2" key="1">
    <citation type="journal article" date="2015" name="Nature">
        <title>rRNA introns, odd ribosomes, and small enigmatic genomes across a large radiation of phyla.</title>
        <authorList>
            <person name="Brown C.T."/>
            <person name="Hug L.A."/>
            <person name="Thomas B.C."/>
            <person name="Sharon I."/>
            <person name="Castelle C.J."/>
            <person name="Singh A."/>
            <person name="Wilkins M.J."/>
            <person name="Williams K.H."/>
            <person name="Banfield J.F."/>
        </authorList>
    </citation>
    <scope>NUCLEOTIDE SEQUENCE [LARGE SCALE GENOMIC DNA]</scope>
</reference>
<evidence type="ECO:0000313" key="2">
    <source>
        <dbReference type="Proteomes" id="UP000034202"/>
    </source>
</evidence>
<evidence type="ECO:0008006" key="3">
    <source>
        <dbReference type="Google" id="ProtNLM"/>
    </source>
</evidence>
<name>A0A0G1Q4L6_9BACT</name>
<proteinExistence type="predicted"/>
<evidence type="ECO:0000313" key="1">
    <source>
        <dbReference type="EMBL" id="KKU39929.1"/>
    </source>
</evidence>
<protein>
    <recommendedName>
        <fullName evidence="3">DUF458 domain-containing protein</fullName>
    </recommendedName>
</protein>
<dbReference type="AlphaFoldDB" id="A0A0G1Q4L6"/>
<sequence>MSNVKTNSILIQAETLARGADSTFNSPSRGSMTLREVIDDIVSFTNKDLKDEYKIVIGTDSQENHNGVNFVSAVVVHRVGRGGRYFWRRLYKSSIKNLRLRIYEEANLSRALAEEVIELLAKSGGLPCSLEIHIDVGMNGPTKAMINEVVGMVRGSGFEVKTKPDAYGASNVADKYT</sequence>
<dbReference type="PANTHER" id="PTHR39961:SF1">
    <property type="entry name" value="DUF458 DOMAIN-CONTAINING PROTEIN"/>
    <property type="match status" value="1"/>
</dbReference>
<gene>
    <name evidence="1" type="ORF">UX55_C0022G0006</name>
</gene>